<organism evidence="2">
    <name type="scientific">Rhizophagus irregularis (strain DAOM 181602 / DAOM 197198 / MUCL 43194)</name>
    <name type="common">Arbuscular mycorrhizal fungus</name>
    <name type="synonym">Glomus intraradices</name>
    <dbReference type="NCBI Taxonomy" id="747089"/>
    <lineage>
        <taxon>Eukaryota</taxon>
        <taxon>Fungi</taxon>
        <taxon>Fungi incertae sedis</taxon>
        <taxon>Mucoromycota</taxon>
        <taxon>Glomeromycotina</taxon>
        <taxon>Glomeromycetes</taxon>
        <taxon>Glomerales</taxon>
        <taxon>Glomeraceae</taxon>
        <taxon>Rhizophagus</taxon>
    </lineage>
</organism>
<protein>
    <submittedName>
        <fullName evidence="2">Uncharacterized protein</fullName>
    </submittedName>
</protein>
<keyword evidence="1" id="KW-0812">Transmembrane</keyword>
<proteinExistence type="predicted"/>
<evidence type="ECO:0000313" key="2">
    <source>
        <dbReference type="EMBL" id="ERZ98436.1"/>
    </source>
</evidence>
<keyword evidence="1" id="KW-0472">Membrane</keyword>
<gene>
    <name evidence="2" type="ORF">GLOINDRAFT_10539</name>
</gene>
<feature type="transmembrane region" description="Helical" evidence="1">
    <location>
        <begin position="6"/>
        <end position="29"/>
    </location>
</feature>
<sequence length="75" mass="8555">MNIPNIILSPIGPLLLLASHIVMSVYYSAIESSLFFRIRLKQLRTFPLLHFSREHLSGTGFQLEDFGFPGSLGYW</sequence>
<name>U9STK2_RHIID</name>
<dbReference type="AlphaFoldDB" id="U9STK2"/>
<dbReference type="EMBL" id="KI298767">
    <property type="protein sequence ID" value="ERZ98436.1"/>
    <property type="molecule type" value="Genomic_DNA"/>
</dbReference>
<feature type="non-terminal residue" evidence="2">
    <location>
        <position position="75"/>
    </location>
</feature>
<accession>U9STK2</accession>
<evidence type="ECO:0000256" key="1">
    <source>
        <dbReference type="SAM" id="Phobius"/>
    </source>
</evidence>
<keyword evidence="1" id="KW-1133">Transmembrane helix</keyword>
<reference evidence="2" key="1">
    <citation type="submission" date="2013-07" db="EMBL/GenBank/DDBJ databases">
        <title>The genome of an arbuscular mycorrhizal fungus provides insights into the evolution of the oldest plant symbiosis.</title>
        <authorList>
            <consortium name="DOE Joint Genome Institute"/>
            <person name="Tisserant E."/>
            <person name="Malbreil M."/>
            <person name="Kuo A."/>
            <person name="Kohler A."/>
            <person name="Symeonidi A."/>
            <person name="Balestrini R."/>
            <person name="Charron P."/>
            <person name="Duensing N."/>
            <person name="Frei-dit-Frey N."/>
            <person name="Gianinazzi-Pearson V."/>
            <person name="Gilbert B."/>
            <person name="Handa Y."/>
            <person name="Hijri M."/>
            <person name="Kaul R."/>
            <person name="Kawaguchi M."/>
            <person name="Krajinski F."/>
            <person name="Lammers P."/>
            <person name="Lapierre D."/>
            <person name="Masclaux F.G."/>
            <person name="Murat C."/>
            <person name="Morin E."/>
            <person name="Ndikumana S."/>
            <person name="Pagni M."/>
            <person name="Petitpierre D."/>
            <person name="Requena N."/>
            <person name="Rosikiewicz P."/>
            <person name="Riley R."/>
            <person name="Saito K."/>
            <person name="San Clemente H."/>
            <person name="Shapiro H."/>
            <person name="van Tuinen D."/>
            <person name="Becard G."/>
            <person name="Bonfante P."/>
            <person name="Paszkowski U."/>
            <person name="Shachar-Hill Y."/>
            <person name="Young J.P."/>
            <person name="Sanders I.R."/>
            <person name="Henrissat B."/>
            <person name="Rensing S.A."/>
            <person name="Grigoriev I.V."/>
            <person name="Corradi N."/>
            <person name="Roux C."/>
            <person name="Martin F."/>
        </authorList>
    </citation>
    <scope>NUCLEOTIDE SEQUENCE</scope>
    <source>
        <strain evidence="2">DAOM 197198</strain>
    </source>
</reference>
<dbReference type="HOGENOM" id="CLU_2677897_0_0_1"/>